<proteinExistence type="predicted"/>
<accession>V4AAR9</accession>
<dbReference type="CTD" id="20250739"/>
<feature type="compositionally biased region" description="Low complexity" evidence="1">
    <location>
        <begin position="207"/>
        <end position="216"/>
    </location>
</feature>
<protein>
    <submittedName>
        <fullName evidence="2">Uncharacterized protein</fullName>
    </submittedName>
</protein>
<dbReference type="EMBL" id="KB200559">
    <property type="protein sequence ID" value="ESP01099.1"/>
    <property type="molecule type" value="Genomic_DNA"/>
</dbReference>
<sequence length="297" mass="33442">MVQYLTAQISPTTNTLNRHRTQLVLLPPIQETSTSYETPQIKMASRGNTHMIYRSIPPRPHSYTFTDILDGLPKSSRSKTAPLHTTVPEEYIQRFCSRATAKPKVIDFDGGNVQNSRVTHVSKNGFFPPLRLKLLQTNHKPLELQEPGVQLSRLQLAPLSKKSMKGRRNKQKPLVSSKSNPEVNRSENNLPLKVPLPGSDSPRLKSTHSNVTSTNSVGREEYQALESVDSNIVYPNIMSHSEEFDDLSNFPPPKKIMPNRELPWVYRFKVKKGMNALSKIMASKPTMFGGNDPTTVE</sequence>
<dbReference type="GeneID" id="20250739"/>
<evidence type="ECO:0000313" key="2">
    <source>
        <dbReference type="EMBL" id="ESP01099.1"/>
    </source>
</evidence>
<dbReference type="AlphaFoldDB" id="V4AAR9"/>
<dbReference type="OMA" id="THVYRRD"/>
<reference evidence="2 3" key="1">
    <citation type="journal article" date="2013" name="Nature">
        <title>Insights into bilaterian evolution from three spiralian genomes.</title>
        <authorList>
            <person name="Simakov O."/>
            <person name="Marletaz F."/>
            <person name="Cho S.J."/>
            <person name="Edsinger-Gonzales E."/>
            <person name="Havlak P."/>
            <person name="Hellsten U."/>
            <person name="Kuo D.H."/>
            <person name="Larsson T."/>
            <person name="Lv J."/>
            <person name="Arendt D."/>
            <person name="Savage R."/>
            <person name="Osoegawa K."/>
            <person name="de Jong P."/>
            <person name="Grimwood J."/>
            <person name="Chapman J.A."/>
            <person name="Shapiro H."/>
            <person name="Aerts A."/>
            <person name="Otillar R.P."/>
            <person name="Terry A.Y."/>
            <person name="Boore J.L."/>
            <person name="Grigoriev I.V."/>
            <person name="Lindberg D.R."/>
            <person name="Seaver E.C."/>
            <person name="Weisblat D.A."/>
            <person name="Putnam N.H."/>
            <person name="Rokhsar D.S."/>
        </authorList>
    </citation>
    <scope>NUCLEOTIDE SEQUENCE [LARGE SCALE GENOMIC DNA]</scope>
</reference>
<dbReference type="OrthoDB" id="6107647at2759"/>
<feature type="compositionally biased region" description="Polar residues" evidence="1">
    <location>
        <begin position="174"/>
        <end position="189"/>
    </location>
</feature>
<keyword evidence="3" id="KW-1185">Reference proteome</keyword>
<evidence type="ECO:0000313" key="3">
    <source>
        <dbReference type="Proteomes" id="UP000030746"/>
    </source>
</evidence>
<dbReference type="KEGG" id="lgi:LOTGIDRAFT_238372"/>
<evidence type="ECO:0000256" key="1">
    <source>
        <dbReference type="SAM" id="MobiDB-lite"/>
    </source>
</evidence>
<dbReference type="Proteomes" id="UP000030746">
    <property type="component" value="Unassembled WGS sequence"/>
</dbReference>
<feature type="region of interest" description="Disordered" evidence="1">
    <location>
        <begin position="157"/>
        <end position="216"/>
    </location>
</feature>
<name>V4AAR9_LOTGI</name>
<organism evidence="2 3">
    <name type="scientific">Lottia gigantea</name>
    <name type="common">Giant owl limpet</name>
    <dbReference type="NCBI Taxonomy" id="225164"/>
    <lineage>
        <taxon>Eukaryota</taxon>
        <taxon>Metazoa</taxon>
        <taxon>Spiralia</taxon>
        <taxon>Lophotrochozoa</taxon>
        <taxon>Mollusca</taxon>
        <taxon>Gastropoda</taxon>
        <taxon>Patellogastropoda</taxon>
        <taxon>Lottioidea</taxon>
        <taxon>Lottiidae</taxon>
        <taxon>Lottia</taxon>
    </lineage>
</organism>
<gene>
    <name evidence="2" type="ORF">LOTGIDRAFT_238372</name>
</gene>
<dbReference type="HOGENOM" id="CLU_937764_0_0_1"/>
<dbReference type="RefSeq" id="XP_009048258.1">
    <property type="nucleotide sequence ID" value="XM_009050010.1"/>
</dbReference>
<feature type="compositionally biased region" description="Basic residues" evidence="1">
    <location>
        <begin position="162"/>
        <end position="171"/>
    </location>
</feature>